<keyword evidence="1" id="KW-0812">Transmembrane</keyword>
<reference evidence="2 3" key="1">
    <citation type="submission" date="2023-12" db="EMBL/GenBank/DDBJ databases">
        <title>Novel species of the genus Arcicella isolated from rivers.</title>
        <authorList>
            <person name="Lu H."/>
        </authorList>
    </citation>
    <scope>NUCLEOTIDE SEQUENCE [LARGE SCALE GENOMIC DNA]</scope>
    <source>
        <strain evidence="2 3">DC25W</strain>
    </source>
</reference>
<accession>A0ABU5SK09</accession>
<sequence length="213" mass="25343">MQEDNYKVFEEYVKGDLDVNQLKNFLKKLQEDDGFYQDYLIWTKLDNWLDAITYFEIEKTIDEITIKENTKPIIPLFRLKFIELAACLIFMFSFSLIIYKRFYDLDKLQGSFSYQTKLYENSSNPSKESHKFSTKTLAWEVIKASQKDTTYQMVYEDANLRKIVLKLPKVGVDFNKNAKIYFDDTTNKFVLTLGKKKFILIKSNKWEKLTAEL</sequence>
<keyword evidence="1" id="KW-1133">Transmembrane helix</keyword>
<feature type="transmembrane region" description="Helical" evidence="1">
    <location>
        <begin position="81"/>
        <end position="99"/>
    </location>
</feature>
<name>A0ABU5SK09_9BACT</name>
<proteinExistence type="predicted"/>
<protein>
    <recommendedName>
        <fullName evidence="4">Anti-sigma factor</fullName>
    </recommendedName>
</protein>
<evidence type="ECO:0000313" key="2">
    <source>
        <dbReference type="EMBL" id="MEA5427632.1"/>
    </source>
</evidence>
<keyword evidence="1" id="KW-0472">Membrane</keyword>
<keyword evidence="3" id="KW-1185">Reference proteome</keyword>
<evidence type="ECO:0000313" key="3">
    <source>
        <dbReference type="Proteomes" id="UP001302222"/>
    </source>
</evidence>
<comment type="caution">
    <text evidence="2">The sequence shown here is derived from an EMBL/GenBank/DDBJ whole genome shotgun (WGS) entry which is preliminary data.</text>
</comment>
<dbReference type="RefSeq" id="WP_323259213.1">
    <property type="nucleotide sequence ID" value="NZ_JAYGIM010000010.1"/>
</dbReference>
<evidence type="ECO:0008006" key="4">
    <source>
        <dbReference type="Google" id="ProtNLM"/>
    </source>
</evidence>
<dbReference type="EMBL" id="JAYGIM010000010">
    <property type="protein sequence ID" value="MEA5427632.1"/>
    <property type="molecule type" value="Genomic_DNA"/>
</dbReference>
<evidence type="ECO:0000256" key="1">
    <source>
        <dbReference type="SAM" id="Phobius"/>
    </source>
</evidence>
<organism evidence="2 3">
    <name type="scientific">Arcicella lustrica</name>
    <dbReference type="NCBI Taxonomy" id="2984196"/>
    <lineage>
        <taxon>Bacteria</taxon>
        <taxon>Pseudomonadati</taxon>
        <taxon>Bacteroidota</taxon>
        <taxon>Cytophagia</taxon>
        <taxon>Cytophagales</taxon>
        <taxon>Flectobacillaceae</taxon>
        <taxon>Arcicella</taxon>
    </lineage>
</organism>
<dbReference type="Proteomes" id="UP001302222">
    <property type="component" value="Unassembled WGS sequence"/>
</dbReference>
<gene>
    <name evidence="2" type="ORF">VB798_13670</name>
</gene>